<evidence type="ECO:0000313" key="1">
    <source>
        <dbReference type="EMBL" id="KIL57712.1"/>
    </source>
</evidence>
<proteinExistence type="predicted"/>
<gene>
    <name evidence="1" type="ORF">M378DRAFT_366263</name>
</gene>
<reference evidence="1 2" key="1">
    <citation type="submission" date="2014-04" db="EMBL/GenBank/DDBJ databases">
        <title>Evolutionary Origins and Diversification of the Mycorrhizal Mutualists.</title>
        <authorList>
            <consortium name="DOE Joint Genome Institute"/>
            <consortium name="Mycorrhizal Genomics Consortium"/>
            <person name="Kohler A."/>
            <person name="Kuo A."/>
            <person name="Nagy L.G."/>
            <person name="Floudas D."/>
            <person name="Copeland A."/>
            <person name="Barry K.W."/>
            <person name="Cichocki N."/>
            <person name="Veneault-Fourrey C."/>
            <person name="LaButti K."/>
            <person name="Lindquist E.A."/>
            <person name="Lipzen A."/>
            <person name="Lundell T."/>
            <person name="Morin E."/>
            <person name="Murat C."/>
            <person name="Riley R."/>
            <person name="Ohm R."/>
            <person name="Sun H."/>
            <person name="Tunlid A."/>
            <person name="Henrissat B."/>
            <person name="Grigoriev I.V."/>
            <person name="Hibbett D.S."/>
            <person name="Martin F."/>
        </authorList>
    </citation>
    <scope>NUCLEOTIDE SEQUENCE [LARGE SCALE GENOMIC DNA]</scope>
    <source>
        <strain evidence="1 2">Koide BX008</strain>
    </source>
</reference>
<evidence type="ECO:0000313" key="2">
    <source>
        <dbReference type="Proteomes" id="UP000054549"/>
    </source>
</evidence>
<organism evidence="1 2">
    <name type="scientific">Amanita muscaria (strain Koide BX008)</name>
    <dbReference type="NCBI Taxonomy" id="946122"/>
    <lineage>
        <taxon>Eukaryota</taxon>
        <taxon>Fungi</taxon>
        <taxon>Dikarya</taxon>
        <taxon>Basidiomycota</taxon>
        <taxon>Agaricomycotina</taxon>
        <taxon>Agaricomycetes</taxon>
        <taxon>Agaricomycetidae</taxon>
        <taxon>Agaricales</taxon>
        <taxon>Pluteineae</taxon>
        <taxon>Amanitaceae</taxon>
        <taxon>Amanita</taxon>
    </lineage>
</organism>
<dbReference type="Proteomes" id="UP000054549">
    <property type="component" value="Unassembled WGS sequence"/>
</dbReference>
<dbReference type="AlphaFoldDB" id="A0A0C2W931"/>
<sequence>MTPYSLLVSKTSWIARMKRTCLSYARYEASTPDVRKDMRLTNDIHAQISGFQ</sequence>
<keyword evidence="2" id="KW-1185">Reference proteome</keyword>
<dbReference type="HOGENOM" id="CLU_3086708_0_0_1"/>
<dbReference type="InParanoid" id="A0A0C2W931"/>
<accession>A0A0C2W931</accession>
<dbReference type="EMBL" id="KN818360">
    <property type="protein sequence ID" value="KIL57712.1"/>
    <property type="molecule type" value="Genomic_DNA"/>
</dbReference>
<name>A0A0C2W931_AMAMK</name>
<protein>
    <submittedName>
        <fullName evidence="1">Uncharacterized protein</fullName>
    </submittedName>
</protein>